<feature type="region of interest" description="Disordered" evidence="1">
    <location>
        <begin position="352"/>
        <end position="386"/>
    </location>
</feature>
<comment type="caution">
    <text evidence="2">The sequence shown here is derived from an EMBL/GenBank/DDBJ whole genome shotgun (WGS) entry which is preliminary data.</text>
</comment>
<keyword evidence="3" id="KW-1185">Reference proteome</keyword>
<gene>
    <name evidence="2" type="ORF">CYCCA115_LOCUS20124</name>
</gene>
<dbReference type="AlphaFoldDB" id="A0AAD2G5E7"/>
<sequence length="411" mass="46902">MIQSQNLSDRLASGILAANPDITIKVRSDPVNSNDVDIKQIANDQDALQTADKFEAQRIAKQESRRREDYNKLVPKLSEWWSKKLYCGEAVNQAMQRMDCIQTGNALFAAWDDRYPGAWNQPCLQFDALFNTYAGRSTCNDQFLQIFTYLNSDNAQLAQYLISSFDLYTIEDKAAKDVWSLRNNNQFFDGDKSDPRLHLENPFVGFWLICSEMFDYPWATTFDDDYYNKPPLSIIRGIKQKRLAPFQSFFRPESLTHHIQHAIQKISDPMNDNLDNAVGQSHLNKTNLVDQRKRHRNLTDNRYDALVDDDGSMENADNAKAADDDATTIDGNAYQQPNQDDDDNEILVMEVRNNPRRPPLSSDDEDNGDDDDDNEDDDAVSNAGVVQSEYLEALVRSEDDNMAVDSLIALH</sequence>
<feature type="compositionally biased region" description="Acidic residues" evidence="1">
    <location>
        <begin position="362"/>
        <end position="379"/>
    </location>
</feature>
<reference evidence="2" key="1">
    <citation type="submission" date="2023-08" db="EMBL/GenBank/DDBJ databases">
        <authorList>
            <person name="Audoor S."/>
            <person name="Bilcke G."/>
        </authorList>
    </citation>
    <scope>NUCLEOTIDE SEQUENCE</scope>
</reference>
<proteinExistence type="predicted"/>
<feature type="region of interest" description="Disordered" evidence="1">
    <location>
        <begin position="277"/>
        <end position="325"/>
    </location>
</feature>
<evidence type="ECO:0000256" key="1">
    <source>
        <dbReference type="SAM" id="MobiDB-lite"/>
    </source>
</evidence>
<dbReference type="EMBL" id="CAKOGP040002140">
    <property type="protein sequence ID" value="CAJ1963352.1"/>
    <property type="molecule type" value="Genomic_DNA"/>
</dbReference>
<protein>
    <submittedName>
        <fullName evidence="2">Uncharacterized protein</fullName>
    </submittedName>
</protein>
<evidence type="ECO:0000313" key="2">
    <source>
        <dbReference type="EMBL" id="CAJ1963352.1"/>
    </source>
</evidence>
<name>A0AAD2G5E7_9STRA</name>
<accession>A0AAD2G5E7</accession>
<evidence type="ECO:0000313" key="3">
    <source>
        <dbReference type="Proteomes" id="UP001295423"/>
    </source>
</evidence>
<feature type="compositionally biased region" description="Polar residues" evidence="1">
    <location>
        <begin position="278"/>
        <end position="289"/>
    </location>
</feature>
<organism evidence="2 3">
    <name type="scientific">Cylindrotheca closterium</name>
    <dbReference type="NCBI Taxonomy" id="2856"/>
    <lineage>
        <taxon>Eukaryota</taxon>
        <taxon>Sar</taxon>
        <taxon>Stramenopiles</taxon>
        <taxon>Ochrophyta</taxon>
        <taxon>Bacillariophyta</taxon>
        <taxon>Bacillariophyceae</taxon>
        <taxon>Bacillariophycidae</taxon>
        <taxon>Bacillariales</taxon>
        <taxon>Bacillariaceae</taxon>
        <taxon>Cylindrotheca</taxon>
    </lineage>
</organism>
<dbReference type="Proteomes" id="UP001295423">
    <property type="component" value="Unassembled WGS sequence"/>
</dbReference>